<evidence type="ECO:0000256" key="6">
    <source>
        <dbReference type="ARBA" id="ARBA00023004"/>
    </source>
</evidence>
<comment type="similarity">
    <text evidence="2 9">Belongs to the cytochrome P450 family.</text>
</comment>
<accession>A0AAE6C7P6</accession>
<evidence type="ECO:0000256" key="9">
    <source>
        <dbReference type="RuleBase" id="RU000461"/>
    </source>
</evidence>
<dbReference type="PROSITE" id="PS00086">
    <property type="entry name" value="CYTOCHROME_P450"/>
    <property type="match status" value="1"/>
</dbReference>
<dbReference type="CDD" id="cd20625">
    <property type="entry name" value="CYP164-like"/>
    <property type="match status" value="1"/>
</dbReference>
<evidence type="ECO:0000313" key="13">
    <source>
        <dbReference type="Proteomes" id="UP000290401"/>
    </source>
</evidence>
<dbReference type="PANTHER" id="PTHR46696">
    <property type="entry name" value="P450, PUTATIVE (EUROFUNG)-RELATED"/>
    <property type="match status" value="1"/>
</dbReference>
<dbReference type="Proteomes" id="UP000290401">
    <property type="component" value="Unassembled WGS sequence"/>
</dbReference>
<evidence type="ECO:0000256" key="2">
    <source>
        <dbReference type="ARBA" id="ARBA00010617"/>
    </source>
</evidence>
<dbReference type="InterPro" id="IPR017972">
    <property type="entry name" value="Cyt_P450_CS"/>
</dbReference>
<keyword evidence="5 9" id="KW-0560">Oxidoreductase</keyword>
<evidence type="ECO:0000256" key="3">
    <source>
        <dbReference type="ARBA" id="ARBA00022617"/>
    </source>
</evidence>
<keyword evidence="13" id="KW-1185">Reference proteome</keyword>
<evidence type="ECO:0000256" key="5">
    <source>
        <dbReference type="ARBA" id="ARBA00023002"/>
    </source>
</evidence>
<dbReference type="GO" id="GO:0016705">
    <property type="term" value="F:oxidoreductase activity, acting on paired donors, with incorporation or reduction of molecular oxygen"/>
    <property type="evidence" value="ECO:0007669"/>
    <property type="project" value="InterPro"/>
</dbReference>
<proteinExistence type="inferred from homology"/>
<evidence type="ECO:0000313" key="10">
    <source>
        <dbReference type="EMBL" id="QAU45565.1"/>
    </source>
</evidence>
<dbReference type="GO" id="GO:0020037">
    <property type="term" value="F:heme binding"/>
    <property type="evidence" value="ECO:0007669"/>
    <property type="project" value="InterPro"/>
</dbReference>
<dbReference type="Pfam" id="PF00067">
    <property type="entry name" value="p450"/>
    <property type="match status" value="1"/>
</dbReference>
<dbReference type="Gene3D" id="1.10.630.10">
    <property type="entry name" value="Cytochrome P450"/>
    <property type="match status" value="1"/>
</dbReference>
<evidence type="ECO:0000313" key="11">
    <source>
        <dbReference type="EMBL" id="RXH11049.1"/>
    </source>
</evidence>
<dbReference type="EMBL" id="RDQZ01000018">
    <property type="protein sequence ID" value="RXH11049.1"/>
    <property type="molecule type" value="Genomic_DNA"/>
</dbReference>
<dbReference type="AlphaFoldDB" id="A0AAE6C7P6"/>
<dbReference type="SUPFAM" id="SSF48264">
    <property type="entry name" value="Cytochrome P450"/>
    <property type="match status" value="1"/>
</dbReference>
<dbReference type="PANTHER" id="PTHR46696:SF1">
    <property type="entry name" value="CYTOCHROME P450 YJIB-RELATED"/>
    <property type="match status" value="1"/>
</dbReference>
<dbReference type="GO" id="GO:0005506">
    <property type="term" value="F:iron ion binding"/>
    <property type="evidence" value="ECO:0007669"/>
    <property type="project" value="InterPro"/>
</dbReference>
<protein>
    <submittedName>
        <fullName evidence="10">Cytochrome P450</fullName>
    </submittedName>
</protein>
<dbReference type="InterPro" id="IPR001128">
    <property type="entry name" value="Cyt_P450"/>
</dbReference>
<evidence type="ECO:0000256" key="7">
    <source>
        <dbReference type="ARBA" id="ARBA00023033"/>
    </source>
</evidence>
<keyword evidence="3 9" id="KW-0349">Heme</keyword>
<keyword evidence="4 9" id="KW-0479">Metal-binding</keyword>
<dbReference type="InterPro" id="IPR002397">
    <property type="entry name" value="Cyt_P450_B"/>
</dbReference>
<evidence type="ECO:0000256" key="1">
    <source>
        <dbReference type="ARBA" id="ARBA00001971"/>
    </source>
</evidence>
<keyword evidence="6 9" id="KW-0408">Iron</keyword>
<evidence type="ECO:0000256" key="4">
    <source>
        <dbReference type="ARBA" id="ARBA00022723"/>
    </source>
</evidence>
<dbReference type="PRINTS" id="PR00359">
    <property type="entry name" value="BP450"/>
</dbReference>
<reference evidence="10 12" key="1">
    <citation type="submission" date="2018-06" db="EMBL/GenBank/DDBJ databases">
        <title>Comparative genomics of rhizobia nodulating Arachis hypogaea in China.</title>
        <authorList>
            <person name="Li Y."/>
        </authorList>
    </citation>
    <scope>NUCLEOTIDE SEQUENCE [LARGE SCALE GENOMIC DNA]</scope>
    <source>
        <strain evidence="10 12">CCBAU 51670</strain>
    </source>
</reference>
<dbReference type="InterPro" id="IPR036396">
    <property type="entry name" value="Cyt_P450_sf"/>
</dbReference>
<evidence type="ECO:0000256" key="8">
    <source>
        <dbReference type="ARBA" id="ARBA00043906"/>
    </source>
</evidence>
<dbReference type="Proteomes" id="UP000288972">
    <property type="component" value="Chromosome"/>
</dbReference>
<dbReference type="KEGG" id="bgz:XH91_09450"/>
<evidence type="ECO:0000313" key="12">
    <source>
        <dbReference type="Proteomes" id="UP000288972"/>
    </source>
</evidence>
<comment type="cofactor">
    <cofactor evidence="1">
        <name>heme</name>
        <dbReference type="ChEBI" id="CHEBI:30413"/>
    </cofactor>
</comment>
<dbReference type="FunFam" id="1.10.630.10:FF:000018">
    <property type="entry name" value="Cytochrome P450 monooxygenase"/>
    <property type="match status" value="1"/>
</dbReference>
<name>A0AAE6C7P6_9BRAD</name>
<gene>
    <name evidence="11" type="ORF">EAS56_21675</name>
    <name evidence="10" type="ORF">XH91_09450</name>
</gene>
<organism evidence="10 12">
    <name type="scientific">Bradyrhizobium guangzhouense</name>
    <dbReference type="NCBI Taxonomy" id="1325095"/>
    <lineage>
        <taxon>Bacteria</taxon>
        <taxon>Pseudomonadati</taxon>
        <taxon>Pseudomonadota</taxon>
        <taxon>Alphaproteobacteria</taxon>
        <taxon>Hyphomicrobiales</taxon>
        <taxon>Nitrobacteraceae</taxon>
        <taxon>Bradyrhizobium</taxon>
    </lineage>
</organism>
<sequence>MVRDGYAGSGAANWRIVSCGNRCEVTMNEQVQSVASDPLFNPLAPDFIRNPYPHYDRLRTIDPIHVTPFGQFVASRHAEVSLVMRDKRFGKDFVERTTRRYGPDIMKEPVFRSMGHWMLQADPPDHTRLRGLVVKAFTARRVEDMRPRIQEIVDQTIDAVIGRGQMDLIEDFAFRLPVTIICEMLGIPEDHREVFYKSSRDGGRLLDPVPMTPEEIAKGNAATTMAQMYFQQLFELRRKTPGDDLITQLVQAEEDGNKLTNEELTANIILLFGAGHETTVNLIGNGLLALHRNPDQLALLKARPDLMTNAIEEFLRYDSSVQMTGRVALEEIDDLGGKTIPKGETVLCLLGSANHDPAVYPDHPDRLDITRPNVKPLSFGGGIHFCLGAQLARIEAEIAIATLLRRLPGLRIDDVENPEWRPTFVLRGLKQLPASW</sequence>
<reference evidence="11 13" key="2">
    <citation type="submission" date="2018-10" db="EMBL/GenBank/DDBJ databases">
        <title>Bradyrhizobium sp. nov., effective nodules isolated from peanut in China.</title>
        <authorList>
            <person name="Li Y."/>
        </authorList>
    </citation>
    <scope>NUCLEOTIDE SEQUENCE [LARGE SCALE GENOMIC DNA]</scope>
    <source>
        <strain evidence="11 13">CCBAU 53426</strain>
    </source>
</reference>
<dbReference type="GO" id="GO:0004497">
    <property type="term" value="F:monooxygenase activity"/>
    <property type="evidence" value="ECO:0007669"/>
    <property type="project" value="UniProtKB-KW"/>
</dbReference>
<keyword evidence="7 9" id="KW-0503">Monooxygenase</keyword>
<comment type="function">
    <text evidence="8">Cytochromes P450 are a group of heme-thiolate monooxygenases. They oxidize a variety of structurally unrelated compounds, including steroids, fatty acids, and xenobiotics.</text>
</comment>
<dbReference type="EMBL" id="CP030053">
    <property type="protein sequence ID" value="QAU45565.1"/>
    <property type="molecule type" value="Genomic_DNA"/>
</dbReference>